<evidence type="ECO:0000313" key="1">
    <source>
        <dbReference type="EMBL" id="ESQ36590.1"/>
    </source>
</evidence>
<evidence type="ECO:0000313" key="2">
    <source>
        <dbReference type="Proteomes" id="UP000030689"/>
    </source>
</evidence>
<reference evidence="1 2" key="1">
    <citation type="journal article" date="2013" name="Front. Plant Sci.">
        <title>The Reference Genome of the Halophytic Plant Eutrema salsugineum.</title>
        <authorList>
            <person name="Yang R."/>
            <person name="Jarvis D.E."/>
            <person name="Chen H."/>
            <person name="Beilstein M.A."/>
            <person name="Grimwood J."/>
            <person name="Jenkins J."/>
            <person name="Shu S."/>
            <person name="Prochnik S."/>
            <person name="Xin M."/>
            <person name="Ma C."/>
            <person name="Schmutz J."/>
            <person name="Wing R.A."/>
            <person name="Mitchell-Olds T."/>
            <person name="Schumaker K.S."/>
            <person name="Wang X."/>
        </authorList>
    </citation>
    <scope>NUCLEOTIDE SEQUENCE [LARGE SCALE GENOMIC DNA]</scope>
</reference>
<sequence>FALPSISRSLKLSSSTNFTPISFLVRFGYRSELRISLFNPKLVSTSFFGYFRVVLICLKLRISDLALSAFGKTQAMNTVVAQLQRQFQDYIVSLYQQ</sequence>
<name>V4KFQ3_EUTSA</name>
<protein>
    <submittedName>
        <fullName evidence="1">Uncharacterized protein</fullName>
    </submittedName>
</protein>
<gene>
    <name evidence="1" type="ORF">EUTSA_v10009428mg</name>
</gene>
<dbReference type="AlphaFoldDB" id="V4KFQ3"/>
<dbReference type="Gramene" id="ESQ36590">
    <property type="protein sequence ID" value="ESQ36590"/>
    <property type="gene ID" value="EUTSA_v10009428mg"/>
</dbReference>
<feature type="non-terminal residue" evidence="1">
    <location>
        <position position="1"/>
    </location>
</feature>
<dbReference type="EMBL" id="KI517683">
    <property type="protein sequence ID" value="ESQ36590.1"/>
    <property type="molecule type" value="Genomic_DNA"/>
</dbReference>
<organism evidence="1 2">
    <name type="scientific">Eutrema salsugineum</name>
    <name type="common">Saltwater cress</name>
    <name type="synonym">Sisymbrium salsugineum</name>
    <dbReference type="NCBI Taxonomy" id="72664"/>
    <lineage>
        <taxon>Eukaryota</taxon>
        <taxon>Viridiplantae</taxon>
        <taxon>Streptophyta</taxon>
        <taxon>Embryophyta</taxon>
        <taxon>Tracheophyta</taxon>
        <taxon>Spermatophyta</taxon>
        <taxon>Magnoliopsida</taxon>
        <taxon>eudicotyledons</taxon>
        <taxon>Gunneridae</taxon>
        <taxon>Pentapetalae</taxon>
        <taxon>rosids</taxon>
        <taxon>malvids</taxon>
        <taxon>Brassicales</taxon>
        <taxon>Brassicaceae</taxon>
        <taxon>Eutremeae</taxon>
        <taxon>Eutrema</taxon>
    </lineage>
</organism>
<keyword evidence="2" id="KW-1185">Reference proteome</keyword>
<dbReference type="Proteomes" id="UP000030689">
    <property type="component" value="Unassembled WGS sequence"/>
</dbReference>
<proteinExistence type="predicted"/>
<feature type="non-terminal residue" evidence="1">
    <location>
        <position position="97"/>
    </location>
</feature>
<accession>V4KFQ3</accession>
<dbReference type="KEGG" id="eus:EUTSA_v10009428mg"/>